<keyword evidence="6" id="KW-1185">Reference proteome</keyword>
<dbReference type="InterPro" id="IPR008920">
    <property type="entry name" value="TF_FadR/GntR_C"/>
</dbReference>
<dbReference type="Pfam" id="PF00392">
    <property type="entry name" value="GntR"/>
    <property type="match status" value="1"/>
</dbReference>
<protein>
    <submittedName>
        <fullName evidence="5">GntR family transcriptional regulator</fullName>
    </submittedName>
</protein>
<evidence type="ECO:0000256" key="1">
    <source>
        <dbReference type="ARBA" id="ARBA00023015"/>
    </source>
</evidence>
<dbReference type="InterPro" id="IPR000524">
    <property type="entry name" value="Tscrpt_reg_HTH_GntR"/>
</dbReference>
<accession>A0ABV6V0Q6</accession>
<reference evidence="5 6" key="1">
    <citation type="submission" date="2024-09" db="EMBL/GenBank/DDBJ databases">
        <authorList>
            <person name="Lee S.D."/>
        </authorList>
    </citation>
    <scope>NUCLEOTIDE SEQUENCE [LARGE SCALE GENOMIC DNA]</scope>
    <source>
        <strain evidence="5 6">N1-5</strain>
    </source>
</reference>
<dbReference type="EMBL" id="JBHEZZ010000041">
    <property type="protein sequence ID" value="MFC1407258.1"/>
    <property type="molecule type" value="Genomic_DNA"/>
</dbReference>
<evidence type="ECO:0000259" key="4">
    <source>
        <dbReference type="PROSITE" id="PS50949"/>
    </source>
</evidence>
<dbReference type="CDD" id="cd07377">
    <property type="entry name" value="WHTH_GntR"/>
    <property type="match status" value="1"/>
</dbReference>
<organism evidence="5 6">
    <name type="scientific">Streptacidiphilus cavernicola</name>
    <dbReference type="NCBI Taxonomy" id="3342716"/>
    <lineage>
        <taxon>Bacteria</taxon>
        <taxon>Bacillati</taxon>
        <taxon>Actinomycetota</taxon>
        <taxon>Actinomycetes</taxon>
        <taxon>Kitasatosporales</taxon>
        <taxon>Streptomycetaceae</taxon>
        <taxon>Streptacidiphilus</taxon>
    </lineage>
</organism>
<dbReference type="InterPro" id="IPR011711">
    <property type="entry name" value="GntR_C"/>
</dbReference>
<dbReference type="Proteomes" id="UP001592528">
    <property type="component" value="Unassembled WGS sequence"/>
</dbReference>
<dbReference type="Pfam" id="PF07729">
    <property type="entry name" value="FCD"/>
    <property type="match status" value="1"/>
</dbReference>
<dbReference type="SUPFAM" id="SSF48008">
    <property type="entry name" value="GntR ligand-binding domain-like"/>
    <property type="match status" value="1"/>
</dbReference>
<keyword evidence="3" id="KW-0804">Transcription</keyword>
<gene>
    <name evidence="5" type="ORF">ACEZDJ_38845</name>
</gene>
<evidence type="ECO:0000256" key="3">
    <source>
        <dbReference type="ARBA" id="ARBA00023163"/>
    </source>
</evidence>
<name>A0ABV6V0Q6_9ACTN</name>
<dbReference type="PANTHER" id="PTHR43537:SF45">
    <property type="entry name" value="GNTR FAMILY REGULATORY PROTEIN"/>
    <property type="match status" value="1"/>
</dbReference>
<dbReference type="RefSeq" id="WP_030266063.1">
    <property type="nucleotide sequence ID" value="NZ_JBHEZZ010000041.1"/>
</dbReference>
<dbReference type="SMART" id="SM00345">
    <property type="entry name" value="HTH_GNTR"/>
    <property type="match status" value="1"/>
</dbReference>
<evidence type="ECO:0000313" key="6">
    <source>
        <dbReference type="Proteomes" id="UP001592528"/>
    </source>
</evidence>
<keyword evidence="2" id="KW-0238">DNA-binding</keyword>
<dbReference type="PROSITE" id="PS50949">
    <property type="entry name" value="HTH_GNTR"/>
    <property type="match status" value="1"/>
</dbReference>
<dbReference type="SUPFAM" id="SSF46785">
    <property type="entry name" value="Winged helix' DNA-binding domain"/>
    <property type="match status" value="1"/>
</dbReference>
<dbReference type="SMART" id="SM00895">
    <property type="entry name" value="FCD"/>
    <property type="match status" value="1"/>
</dbReference>
<dbReference type="InterPro" id="IPR036388">
    <property type="entry name" value="WH-like_DNA-bd_sf"/>
</dbReference>
<feature type="domain" description="HTH gntR-type" evidence="4">
    <location>
        <begin position="19"/>
        <end position="86"/>
    </location>
</feature>
<evidence type="ECO:0000313" key="5">
    <source>
        <dbReference type="EMBL" id="MFC1407258.1"/>
    </source>
</evidence>
<evidence type="ECO:0000256" key="2">
    <source>
        <dbReference type="ARBA" id="ARBA00023125"/>
    </source>
</evidence>
<dbReference type="PANTHER" id="PTHR43537">
    <property type="entry name" value="TRANSCRIPTIONAL REGULATOR, GNTR FAMILY"/>
    <property type="match status" value="1"/>
</dbReference>
<keyword evidence="1" id="KW-0805">Transcription regulation</keyword>
<dbReference type="Gene3D" id="1.20.120.530">
    <property type="entry name" value="GntR ligand-binding domain-like"/>
    <property type="match status" value="1"/>
</dbReference>
<proteinExistence type="predicted"/>
<dbReference type="InterPro" id="IPR036390">
    <property type="entry name" value="WH_DNA-bd_sf"/>
</dbReference>
<comment type="caution">
    <text evidence="5">The sequence shown here is derived from an EMBL/GenBank/DDBJ whole genome shotgun (WGS) entry which is preliminary data.</text>
</comment>
<dbReference type="Gene3D" id="1.10.10.10">
    <property type="entry name" value="Winged helix-like DNA-binding domain superfamily/Winged helix DNA-binding domain"/>
    <property type="match status" value="1"/>
</dbReference>
<sequence length="230" mass="25288">MTNSRPAAPAARTPQLKSISLREQAREAVRTQIVLGQIEPGQVTSVITVAAELGVSVTPVREAVMDLANLGIVEVIRNRGFRVPVLTDHDLEEIFRLRTMLEVPAMAEVVQALDGAPVPRFRQLAQEITDAAREGDLTAFLDLDRQFHLGLLELLGNRRLVTIIGQLRDQARMQGLQKLADQGELTRSGEEHLDIIDAIESGNGELASQLMRKHLAHTRGIWAGRSEADS</sequence>